<dbReference type="Gene3D" id="3.60.10.10">
    <property type="entry name" value="Endonuclease/exonuclease/phosphatase"/>
    <property type="match status" value="1"/>
</dbReference>
<evidence type="ECO:0000313" key="2">
    <source>
        <dbReference type="Ensembl" id="ENSCCRP00000145093.1"/>
    </source>
</evidence>
<dbReference type="AlphaFoldDB" id="A0A9J8ALG5"/>
<sequence>MWIYHLFSRVTIVWIVLSSLLHPTTSLFLYTATELYRLRCYSAEPPPSLYPDQDIVHRPRPKYIHRGSRRGFRYDDSKDIRSFWTSTPRAARKTRRTIDQSALTSVSRSTSSSFGGNELKVGLLNIRSLSNKGLLISDIIDNSKFDFFCLVETWQQENDFLELNHACPPGFVYISQPRISRRGGGLAILHNSIYKTSPLSVQNYVSFESAALLISGPTPTVLAVIYRPPKYCNTFISEFCAFLTHLCTLSPNLILLGDFNIHMDTASNLLTRDFNSCLDSFGLQQYVNFPTHSKGHTLDLICCSGVTPWDCTADVIPISDHKLLSFNVDVTLSKSKQQRLMSFRNIKKISPSVLTDAIADFPPSDQLTSPDNLVSFYNFELQQLLDTLAPLKTRTVSFTHSAPWFTPELCQLKTRGRRLERLYKRTGLMIHRELYSEHVHLYKDALYAAKNVFYSRLIESGDGNTKALKPPDTLPGSWCS</sequence>
<dbReference type="SUPFAM" id="SSF56219">
    <property type="entry name" value="DNase I-like"/>
    <property type="match status" value="1"/>
</dbReference>
<dbReference type="GeneTree" id="ENSGT01060000251339"/>
<proteinExistence type="predicted"/>
<accession>A0A9J8ALG5</accession>
<organism evidence="2 3">
    <name type="scientific">Cyprinus carpio carpio</name>
    <dbReference type="NCBI Taxonomy" id="630221"/>
    <lineage>
        <taxon>Eukaryota</taxon>
        <taxon>Metazoa</taxon>
        <taxon>Chordata</taxon>
        <taxon>Craniata</taxon>
        <taxon>Vertebrata</taxon>
        <taxon>Euteleostomi</taxon>
        <taxon>Actinopterygii</taxon>
        <taxon>Neopterygii</taxon>
        <taxon>Teleostei</taxon>
        <taxon>Ostariophysi</taxon>
        <taxon>Cypriniformes</taxon>
        <taxon>Cyprinidae</taxon>
        <taxon>Cyprininae</taxon>
        <taxon>Cyprinus</taxon>
    </lineage>
</organism>
<feature type="domain" description="Endonuclease/exonuclease/phosphatase" evidence="1">
    <location>
        <begin position="124"/>
        <end position="321"/>
    </location>
</feature>
<evidence type="ECO:0000313" key="3">
    <source>
        <dbReference type="Proteomes" id="UP001108240"/>
    </source>
</evidence>
<dbReference type="GO" id="GO:0003824">
    <property type="term" value="F:catalytic activity"/>
    <property type="evidence" value="ECO:0007669"/>
    <property type="project" value="InterPro"/>
</dbReference>
<dbReference type="InterPro" id="IPR005135">
    <property type="entry name" value="Endo/exonuclease/phosphatase"/>
</dbReference>
<dbReference type="Ensembl" id="ENSCCRT00000197234.1">
    <property type="protein sequence ID" value="ENSCCRP00000145093.1"/>
    <property type="gene ID" value="ENSCCRG00000053421.1"/>
</dbReference>
<dbReference type="PANTHER" id="PTHR46670:SF4">
    <property type="entry name" value="REVERSE TRANSCRIPTASE DOMAIN-CONTAINING PROTEIN"/>
    <property type="match status" value="1"/>
</dbReference>
<dbReference type="PANTHER" id="PTHR46670">
    <property type="entry name" value="ENDO/EXONUCLEASE/PHOSPHATASE DOMAIN-CONTAINING PROTEIN"/>
    <property type="match status" value="1"/>
</dbReference>
<evidence type="ECO:0000259" key="1">
    <source>
        <dbReference type="Pfam" id="PF03372"/>
    </source>
</evidence>
<name>A0A9J8ALG5_CYPCA</name>
<keyword evidence="3" id="KW-1185">Reference proteome</keyword>
<reference evidence="2" key="1">
    <citation type="submission" date="2025-08" db="UniProtKB">
        <authorList>
            <consortium name="Ensembl"/>
        </authorList>
    </citation>
    <scope>IDENTIFICATION</scope>
</reference>
<reference evidence="2" key="2">
    <citation type="submission" date="2025-09" db="UniProtKB">
        <authorList>
            <consortium name="Ensembl"/>
        </authorList>
    </citation>
    <scope>IDENTIFICATION</scope>
</reference>
<dbReference type="OMA" id="MIHRELY"/>
<dbReference type="InterPro" id="IPR036691">
    <property type="entry name" value="Endo/exonu/phosph_ase_sf"/>
</dbReference>
<protein>
    <recommendedName>
        <fullName evidence="1">Endonuclease/exonuclease/phosphatase domain-containing protein</fullName>
    </recommendedName>
</protein>
<dbReference type="Proteomes" id="UP001108240">
    <property type="component" value="Unplaced"/>
</dbReference>
<dbReference type="Pfam" id="PF03372">
    <property type="entry name" value="Exo_endo_phos"/>
    <property type="match status" value="1"/>
</dbReference>